<evidence type="ECO:0000313" key="1">
    <source>
        <dbReference type="EMBL" id="MCF2532720.1"/>
    </source>
</evidence>
<keyword evidence="2" id="KW-1185">Reference proteome</keyword>
<reference evidence="1" key="1">
    <citation type="submission" date="2022-01" db="EMBL/GenBank/DDBJ databases">
        <title>Genome-Based Taxonomic Classification of the Phylum Actinobacteria.</title>
        <authorList>
            <person name="Gao Y."/>
        </authorList>
    </citation>
    <scope>NUCLEOTIDE SEQUENCE</scope>
    <source>
        <strain evidence="1">KLBMP 8922</strain>
    </source>
</reference>
<dbReference type="AlphaFoldDB" id="A0AA41Q6X7"/>
<sequence length="113" mass="12753">MDLLDWHRGTLSSRRLQVLIAHLPQDAHVMRAIHGESAEWSLTDHLLAATVDHLAVANWMFAAVNRDEDSEIAEYPTPIPRPGIDEDRDEDADYAEADFPTSRPSELAAFFSR</sequence>
<dbReference type="Proteomes" id="UP001165378">
    <property type="component" value="Unassembled WGS sequence"/>
</dbReference>
<dbReference type="RefSeq" id="WP_235057494.1">
    <property type="nucleotide sequence ID" value="NZ_JAKFHA010000038.1"/>
</dbReference>
<dbReference type="EMBL" id="JAKFHA010000038">
    <property type="protein sequence ID" value="MCF2532720.1"/>
    <property type="molecule type" value="Genomic_DNA"/>
</dbReference>
<proteinExistence type="predicted"/>
<gene>
    <name evidence="1" type="ORF">LZ495_36685</name>
</gene>
<protein>
    <submittedName>
        <fullName evidence="1">DUF5361 domain-containing protein</fullName>
    </submittedName>
</protein>
<comment type="caution">
    <text evidence="1">The sequence shown here is derived from an EMBL/GenBank/DDBJ whole genome shotgun (WGS) entry which is preliminary data.</text>
</comment>
<name>A0AA41Q6X7_9ACTN</name>
<evidence type="ECO:0000313" key="2">
    <source>
        <dbReference type="Proteomes" id="UP001165378"/>
    </source>
</evidence>
<accession>A0AA41Q6X7</accession>
<organism evidence="1 2">
    <name type="scientific">Yinghuangia soli</name>
    <dbReference type="NCBI Taxonomy" id="2908204"/>
    <lineage>
        <taxon>Bacteria</taxon>
        <taxon>Bacillati</taxon>
        <taxon>Actinomycetota</taxon>
        <taxon>Actinomycetes</taxon>
        <taxon>Kitasatosporales</taxon>
        <taxon>Streptomycetaceae</taxon>
        <taxon>Yinghuangia</taxon>
    </lineage>
</organism>